<reference evidence="1" key="2">
    <citation type="submission" date="2025-09" db="UniProtKB">
        <authorList>
            <consortium name="EnsemblPlants"/>
        </authorList>
    </citation>
    <scope>IDENTIFICATION</scope>
</reference>
<protein>
    <submittedName>
        <fullName evidence="1">Uncharacterized protein</fullName>
    </submittedName>
</protein>
<evidence type="ECO:0000313" key="1">
    <source>
        <dbReference type="EnsemblPlants" id="AVESA.00010b.r2.7DG1359720.7.CDS"/>
    </source>
</evidence>
<evidence type="ECO:0000313" key="2">
    <source>
        <dbReference type="Proteomes" id="UP001732700"/>
    </source>
</evidence>
<dbReference type="EnsemblPlants" id="AVESA.00010b.r2.7DG1359720.7">
    <property type="protein sequence ID" value="AVESA.00010b.r2.7DG1359720.7.CDS"/>
    <property type="gene ID" value="AVESA.00010b.r2.7DG1359720"/>
</dbReference>
<keyword evidence="2" id="KW-1185">Reference proteome</keyword>
<dbReference type="Proteomes" id="UP001732700">
    <property type="component" value="Chromosome 7D"/>
</dbReference>
<accession>A0ACD6AET2</accession>
<reference evidence="1" key="1">
    <citation type="submission" date="2021-05" db="EMBL/GenBank/DDBJ databases">
        <authorList>
            <person name="Scholz U."/>
            <person name="Mascher M."/>
            <person name="Fiebig A."/>
        </authorList>
    </citation>
    <scope>NUCLEOTIDE SEQUENCE [LARGE SCALE GENOMIC DNA]</scope>
</reference>
<organism evidence="1 2">
    <name type="scientific">Avena sativa</name>
    <name type="common">Oat</name>
    <dbReference type="NCBI Taxonomy" id="4498"/>
    <lineage>
        <taxon>Eukaryota</taxon>
        <taxon>Viridiplantae</taxon>
        <taxon>Streptophyta</taxon>
        <taxon>Embryophyta</taxon>
        <taxon>Tracheophyta</taxon>
        <taxon>Spermatophyta</taxon>
        <taxon>Magnoliopsida</taxon>
        <taxon>Liliopsida</taxon>
        <taxon>Poales</taxon>
        <taxon>Poaceae</taxon>
        <taxon>BOP clade</taxon>
        <taxon>Pooideae</taxon>
        <taxon>Poodae</taxon>
        <taxon>Poeae</taxon>
        <taxon>Poeae Chloroplast Group 1 (Aveneae type)</taxon>
        <taxon>Aveninae</taxon>
        <taxon>Avena</taxon>
    </lineage>
</organism>
<name>A0ACD6AET2_AVESA</name>
<sequence>MWLQLNQQTALKKTKTTDRSLALNTLSSSPVRPWARIIGGTNRIVHARPCTSPTSSLVPSSTMSRLLCISILSVLLASVVEPAISSSLQRYESIFSFGASFADTGNGNLVLAGSSITNPAAHPPYGQTFFGHPTGRRSDGRLIIDFVAQQLGLPFLPPSLSHNASFSQGANFAVMGSTALHVGFFRDIPAAHPILNTSSSVQLQWFESLKPSLCSPAQGNHPLPNLYTVWLIILYIHGDSKLAPRFAVCPLELGFFDKSLFFMGEFGTNDYRYYTFSGMTPSQVRSIVPDVVRAIVETTQPCECASEHGLIKQGATTVVVPGVPPLGCFPPALELFSSADPADYEHRTGCLKEFNDLAAHHNSLLQETLQIVRTNHPNVVLVYADFFTPIIEMVESPRKFGFIQDVLRCCCGGGGRYNFNMSASCGMPAATVCNHPNMYLFWDEHFTEAAYHYVAKGWLDKLKMRNLLMGTTTYS</sequence>
<proteinExistence type="predicted"/>